<dbReference type="PIRSF" id="PIRSF000332">
    <property type="entry name" value="FMO"/>
    <property type="match status" value="1"/>
</dbReference>
<accession>A0A2T3AQB2</accession>
<dbReference type="RefSeq" id="XP_024716857.1">
    <property type="nucleotide sequence ID" value="XM_024868423.1"/>
</dbReference>
<dbReference type="Proteomes" id="UP000241818">
    <property type="component" value="Unassembled WGS sequence"/>
</dbReference>
<keyword evidence="7" id="KW-1185">Reference proteome</keyword>
<dbReference type="FunCoup" id="A0A2T3AQB2">
    <property type="interactions" value="617"/>
</dbReference>
<comment type="similarity">
    <text evidence="1">Belongs to the FMO family.</text>
</comment>
<gene>
    <name evidence="6" type="ORF">M430DRAFT_53860</name>
</gene>
<dbReference type="InterPro" id="IPR020946">
    <property type="entry name" value="Flavin_mOase-like"/>
</dbReference>
<keyword evidence="4" id="KW-0521">NADP</keyword>
<dbReference type="STRING" id="857342.A0A2T3AQB2"/>
<dbReference type="EMBL" id="KZ679018">
    <property type="protein sequence ID" value="PSS08459.1"/>
    <property type="molecule type" value="Genomic_DNA"/>
</dbReference>
<dbReference type="GO" id="GO:0004499">
    <property type="term" value="F:N,N-dimethylaniline monooxygenase activity"/>
    <property type="evidence" value="ECO:0007669"/>
    <property type="project" value="InterPro"/>
</dbReference>
<dbReference type="GeneID" id="36576504"/>
<organism evidence="6 7">
    <name type="scientific">Amorphotheca resinae ATCC 22711</name>
    <dbReference type="NCBI Taxonomy" id="857342"/>
    <lineage>
        <taxon>Eukaryota</taxon>
        <taxon>Fungi</taxon>
        <taxon>Dikarya</taxon>
        <taxon>Ascomycota</taxon>
        <taxon>Pezizomycotina</taxon>
        <taxon>Leotiomycetes</taxon>
        <taxon>Helotiales</taxon>
        <taxon>Amorphothecaceae</taxon>
        <taxon>Amorphotheca</taxon>
    </lineage>
</organism>
<dbReference type="SUPFAM" id="SSF51905">
    <property type="entry name" value="FAD/NAD(P)-binding domain"/>
    <property type="match status" value="2"/>
</dbReference>
<dbReference type="Pfam" id="PF00743">
    <property type="entry name" value="FMO-like"/>
    <property type="match status" value="2"/>
</dbReference>
<sequence length="487" mass="55107">MAPVKKVAIIGCGPAGAIAVDCLAQEKSFDVIRVFERREKAGGCWIQDPEHMVPKLPDIKALAARTADKPLKIPENLPCRTASSSQYRYAETSVYPHLETNIDAVVMEFSKEPIPAKPSELSIKRHGRDTPFRHHTVIQKYINSLLDRNGYQNLVEYNTTVEKVEKLKDSGTWRLTLRRYEHWHQKDYWWSEDFDAVLVASGHYTVPFVPEIEGLAEFALAYPGSVEHSKGYRGVEKYRGKRVVVVGASVSGMDIAVDLVGHAETPVNAVVRGRWHPYFGGTAFEHPSIKKRPAIKRIQSANGARTVRFEDGTSLDNVDYIILGTGYTWTLPFLPDVPIRNNRVPDLYLHVFKRQDPTLIFIGAVAAGLTFKVYEWQSVLAARFLAGRIQLPSVEEQEKWEKDRIAYKGDGVPFTALYPDFEDYFETVRKLAGEPTETQPGRKLPKFDKKWVDAFKAGHQRRIAMWETSNEAARKSLSGGHLTRARL</sequence>
<evidence type="ECO:0000313" key="6">
    <source>
        <dbReference type="EMBL" id="PSS08459.1"/>
    </source>
</evidence>
<dbReference type="OrthoDB" id="66881at2759"/>
<evidence type="ECO:0000256" key="4">
    <source>
        <dbReference type="ARBA" id="ARBA00022857"/>
    </source>
</evidence>
<evidence type="ECO:0000313" key="7">
    <source>
        <dbReference type="Proteomes" id="UP000241818"/>
    </source>
</evidence>
<keyword evidence="2" id="KW-0285">Flavoprotein</keyword>
<protein>
    <recommendedName>
        <fullName evidence="8">FAD/NAD(P)-binding domain-containing protein</fullName>
    </recommendedName>
</protein>
<evidence type="ECO:0000256" key="3">
    <source>
        <dbReference type="ARBA" id="ARBA00022827"/>
    </source>
</evidence>
<evidence type="ECO:0000256" key="2">
    <source>
        <dbReference type="ARBA" id="ARBA00022630"/>
    </source>
</evidence>
<dbReference type="InterPro" id="IPR036188">
    <property type="entry name" value="FAD/NAD-bd_sf"/>
</dbReference>
<dbReference type="PRINTS" id="PR00419">
    <property type="entry name" value="ADXRDTASE"/>
</dbReference>
<dbReference type="InParanoid" id="A0A2T3AQB2"/>
<dbReference type="GO" id="GO:0050660">
    <property type="term" value="F:flavin adenine dinucleotide binding"/>
    <property type="evidence" value="ECO:0007669"/>
    <property type="project" value="InterPro"/>
</dbReference>
<dbReference type="PANTHER" id="PTHR23023">
    <property type="entry name" value="DIMETHYLANILINE MONOOXYGENASE"/>
    <property type="match status" value="1"/>
</dbReference>
<dbReference type="InterPro" id="IPR050346">
    <property type="entry name" value="FMO-like"/>
</dbReference>
<dbReference type="InterPro" id="IPR000960">
    <property type="entry name" value="Flavin_mOase"/>
</dbReference>
<proteinExistence type="inferred from homology"/>
<evidence type="ECO:0000256" key="1">
    <source>
        <dbReference type="ARBA" id="ARBA00009183"/>
    </source>
</evidence>
<keyword evidence="5" id="KW-0560">Oxidoreductase</keyword>
<dbReference type="AlphaFoldDB" id="A0A2T3AQB2"/>
<evidence type="ECO:0000256" key="5">
    <source>
        <dbReference type="ARBA" id="ARBA00023002"/>
    </source>
</evidence>
<dbReference type="GO" id="GO:0050661">
    <property type="term" value="F:NADP binding"/>
    <property type="evidence" value="ECO:0007669"/>
    <property type="project" value="InterPro"/>
</dbReference>
<name>A0A2T3AQB2_AMORE</name>
<reference evidence="6 7" key="1">
    <citation type="journal article" date="2018" name="New Phytol.">
        <title>Comparative genomics and transcriptomics depict ericoid mycorrhizal fungi as versatile saprotrophs and plant mutualists.</title>
        <authorList>
            <person name="Martino E."/>
            <person name="Morin E."/>
            <person name="Grelet G.A."/>
            <person name="Kuo A."/>
            <person name="Kohler A."/>
            <person name="Daghino S."/>
            <person name="Barry K.W."/>
            <person name="Cichocki N."/>
            <person name="Clum A."/>
            <person name="Dockter R.B."/>
            <person name="Hainaut M."/>
            <person name="Kuo R.C."/>
            <person name="LaButti K."/>
            <person name="Lindahl B.D."/>
            <person name="Lindquist E.A."/>
            <person name="Lipzen A."/>
            <person name="Khouja H.R."/>
            <person name="Magnuson J."/>
            <person name="Murat C."/>
            <person name="Ohm R.A."/>
            <person name="Singer S.W."/>
            <person name="Spatafora J.W."/>
            <person name="Wang M."/>
            <person name="Veneault-Fourrey C."/>
            <person name="Henrissat B."/>
            <person name="Grigoriev I.V."/>
            <person name="Martin F.M."/>
            <person name="Perotto S."/>
        </authorList>
    </citation>
    <scope>NUCLEOTIDE SEQUENCE [LARGE SCALE GENOMIC DNA]</scope>
    <source>
        <strain evidence="6 7">ATCC 22711</strain>
    </source>
</reference>
<evidence type="ECO:0008006" key="8">
    <source>
        <dbReference type="Google" id="ProtNLM"/>
    </source>
</evidence>
<keyword evidence="3" id="KW-0274">FAD</keyword>
<dbReference type="Gene3D" id="3.50.50.60">
    <property type="entry name" value="FAD/NAD(P)-binding domain"/>
    <property type="match status" value="2"/>
</dbReference>